<keyword evidence="2" id="KW-1185">Reference proteome</keyword>
<protein>
    <submittedName>
        <fullName evidence="1">Uncharacterized protein</fullName>
    </submittedName>
</protein>
<comment type="caution">
    <text evidence="1">The sequence shown here is derived from an EMBL/GenBank/DDBJ whole genome shotgun (WGS) entry which is preliminary data.</text>
</comment>
<evidence type="ECO:0000313" key="2">
    <source>
        <dbReference type="Proteomes" id="UP000483379"/>
    </source>
</evidence>
<reference evidence="1 2" key="1">
    <citation type="submission" date="2020-02" db="EMBL/GenBank/DDBJ databases">
        <title>Genome sequences of Thiorhodococcus mannitoliphagus and Thiorhodococcus minor, purple sulfur photosynthetic bacteria in the gammaproteobacterial family, Chromatiaceae.</title>
        <authorList>
            <person name="Aviles F.A."/>
            <person name="Meyer T.E."/>
            <person name="Kyndt J.A."/>
        </authorList>
    </citation>
    <scope>NUCLEOTIDE SEQUENCE [LARGE SCALE GENOMIC DNA]</scope>
    <source>
        <strain evidence="1 2">DSM 11518</strain>
    </source>
</reference>
<evidence type="ECO:0000313" key="1">
    <source>
        <dbReference type="EMBL" id="NEV60691.1"/>
    </source>
</evidence>
<dbReference type="RefSeq" id="WP_164450738.1">
    <property type="nucleotide sequence ID" value="NZ_JAAIJQ010000004.1"/>
</dbReference>
<dbReference type="AlphaFoldDB" id="A0A6M0JUU3"/>
<dbReference type="Proteomes" id="UP000483379">
    <property type="component" value="Unassembled WGS sequence"/>
</dbReference>
<accession>A0A6M0JUU3</accession>
<organism evidence="1 2">
    <name type="scientific">Thiorhodococcus minor</name>
    <dbReference type="NCBI Taxonomy" id="57489"/>
    <lineage>
        <taxon>Bacteria</taxon>
        <taxon>Pseudomonadati</taxon>
        <taxon>Pseudomonadota</taxon>
        <taxon>Gammaproteobacteria</taxon>
        <taxon>Chromatiales</taxon>
        <taxon>Chromatiaceae</taxon>
        <taxon>Thiorhodococcus</taxon>
    </lineage>
</organism>
<dbReference type="EMBL" id="JAAIJQ010000004">
    <property type="protein sequence ID" value="NEV60691.1"/>
    <property type="molecule type" value="Genomic_DNA"/>
</dbReference>
<name>A0A6M0JUU3_9GAMM</name>
<sequence>MPNVIIDPDSRSLTERFALIRSPKRSRTRFPAGCVTLVEDEAAARAGANPEQRLHPALVYGPSPSSEGQQVYYLMRWLT</sequence>
<proteinExistence type="predicted"/>
<gene>
    <name evidence="1" type="ORF">G3446_02075</name>
</gene>